<keyword evidence="2" id="KW-1185">Reference proteome</keyword>
<organism evidence="1 2">
    <name type="scientific">Floridaenema flaviceps BLCC-F50</name>
    <dbReference type="NCBI Taxonomy" id="3153642"/>
    <lineage>
        <taxon>Bacteria</taxon>
        <taxon>Bacillati</taxon>
        <taxon>Cyanobacteriota</taxon>
        <taxon>Cyanophyceae</taxon>
        <taxon>Oscillatoriophycideae</taxon>
        <taxon>Aerosakkonematales</taxon>
        <taxon>Aerosakkonemataceae</taxon>
        <taxon>Floridanema</taxon>
        <taxon>Floridanema flaviceps</taxon>
    </lineage>
</organism>
<evidence type="ECO:0000313" key="2">
    <source>
        <dbReference type="Proteomes" id="UP001576784"/>
    </source>
</evidence>
<dbReference type="Proteomes" id="UP001576784">
    <property type="component" value="Unassembled WGS sequence"/>
</dbReference>
<protein>
    <submittedName>
        <fullName evidence="1">Uncharacterized protein</fullName>
    </submittedName>
</protein>
<dbReference type="RefSeq" id="WP_413266643.1">
    <property type="nucleotide sequence ID" value="NZ_JBHFNR010000233.1"/>
</dbReference>
<evidence type="ECO:0000313" key="1">
    <source>
        <dbReference type="EMBL" id="MFB2897026.1"/>
    </source>
</evidence>
<gene>
    <name evidence="1" type="ORF">ACE1CI_29275</name>
</gene>
<comment type="caution">
    <text evidence="1">The sequence shown here is derived from an EMBL/GenBank/DDBJ whole genome shotgun (WGS) entry which is preliminary data.</text>
</comment>
<sequence length="50" mass="5696">MTFPEFRLCLLAMRLIAHYAIAFLTIHANEEEWTKPKAHSGLVLINSAII</sequence>
<proteinExistence type="predicted"/>
<accession>A0ABV4XZ65</accession>
<reference evidence="1 2" key="1">
    <citation type="submission" date="2024-09" db="EMBL/GenBank/DDBJ databases">
        <title>Floridaenema gen nov. (Aerosakkonemataceae, Aerosakkonematales ord. nov., Cyanobacteria) from benthic tropical and subtropical fresh waters, with the description of four new species.</title>
        <authorList>
            <person name="Moretto J.A."/>
            <person name="Berthold D.E."/>
            <person name="Lefler F.W."/>
            <person name="Huang I.-S."/>
            <person name="Laughinghouse H. IV."/>
        </authorList>
    </citation>
    <scope>NUCLEOTIDE SEQUENCE [LARGE SCALE GENOMIC DNA]</scope>
    <source>
        <strain evidence="1 2">BLCC-F50</strain>
    </source>
</reference>
<name>A0ABV4XZ65_9CYAN</name>
<dbReference type="EMBL" id="JBHFNR010000233">
    <property type="protein sequence ID" value="MFB2897026.1"/>
    <property type="molecule type" value="Genomic_DNA"/>
</dbReference>